<dbReference type="AlphaFoldDB" id="A0A4R3LMC1"/>
<dbReference type="EMBL" id="SMAH01000003">
    <property type="protein sequence ID" value="TCS98976.1"/>
    <property type="molecule type" value="Genomic_DNA"/>
</dbReference>
<name>A0A4R3LMC1_9BURK</name>
<evidence type="ECO:0000313" key="2">
    <source>
        <dbReference type="EMBL" id="TSE22941.1"/>
    </source>
</evidence>
<protein>
    <recommendedName>
        <fullName evidence="5">Glutathione S-transferase-like protein</fullName>
    </recommendedName>
</protein>
<reference evidence="2 4" key="2">
    <citation type="submission" date="2019-07" db="EMBL/GenBank/DDBJ databases">
        <title>Tepidimonas ignava SPS-1037 draft genome.</title>
        <authorList>
            <person name="Da Costa M.S."/>
            <person name="Froufe H.J.C."/>
            <person name="Egas C."/>
            <person name="Albuquerque L."/>
        </authorList>
    </citation>
    <scope>NUCLEOTIDE SEQUENCE [LARGE SCALE GENOMIC DNA]</scope>
    <source>
        <strain evidence="2 4">SPS-1037</strain>
    </source>
</reference>
<dbReference type="Gene3D" id="3.40.30.10">
    <property type="entry name" value="Glutaredoxin"/>
    <property type="match status" value="1"/>
</dbReference>
<dbReference type="Proteomes" id="UP000315577">
    <property type="component" value="Unassembled WGS sequence"/>
</dbReference>
<evidence type="ECO:0000313" key="3">
    <source>
        <dbReference type="Proteomes" id="UP000295536"/>
    </source>
</evidence>
<organism evidence="1 3">
    <name type="scientific">Tepidimonas ignava</name>
    <dbReference type="NCBI Taxonomy" id="114249"/>
    <lineage>
        <taxon>Bacteria</taxon>
        <taxon>Pseudomonadati</taxon>
        <taxon>Pseudomonadota</taxon>
        <taxon>Betaproteobacteria</taxon>
        <taxon>Burkholderiales</taxon>
        <taxon>Tepidimonas</taxon>
    </lineage>
</organism>
<sequence>MKLYLKPGACSLAVHIVLEELGVRPAVQATLKAEDLA</sequence>
<comment type="caution">
    <text evidence="1">The sequence shown here is derived from an EMBL/GenBank/DDBJ whole genome shotgun (WGS) entry which is preliminary data.</text>
</comment>
<accession>A0A4R3LMC1</accession>
<evidence type="ECO:0000313" key="4">
    <source>
        <dbReference type="Proteomes" id="UP000315577"/>
    </source>
</evidence>
<reference evidence="1 3" key="1">
    <citation type="submission" date="2019-03" db="EMBL/GenBank/DDBJ databases">
        <title>Genomic Encyclopedia of Type Strains, Phase IV (KMG-IV): sequencing the most valuable type-strain genomes for metagenomic binning, comparative biology and taxonomic classification.</title>
        <authorList>
            <person name="Goeker M."/>
        </authorList>
    </citation>
    <scope>NUCLEOTIDE SEQUENCE [LARGE SCALE GENOMIC DNA]</scope>
    <source>
        <strain evidence="1 3">DSM 12034</strain>
    </source>
</reference>
<dbReference type="EMBL" id="VJNC01000004">
    <property type="protein sequence ID" value="TSE22941.1"/>
    <property type="molecule type" value="Genomic_DNA"/>
</dbReference>
<gene>
    <name evidence="1" type="ORF">EDC36_10332</name>
    <name evidence="2" type="ORF">Tigna_00923</name>
</gene>
<keyword evidence="4" id="KW-1185">Reference proteome</keyword>
<proteinExistence type="predicted"/>
<dbReference type="Proteomes" id="UP000295536">
    <property type="component" value="Unassembled WGS sequence"/>
</dbReference>
<evidence type="ECO:0008006" key="5">
    <source>
        <dbReference type="Google" id="ProtNLM"/>
    </source>
</evidence>
<evidence type="ECO:0000313" key="1">
    <source>
        <dbReference type="EMBL" id="TCS98976.1"/>
    </source>
</evidence>